<dbReference type="SUPFAM" id="SSF56349">
    <property type="entry name" value="DNA breaking-rejoining enzymes"/>
    <property type="match status" value="1"/>
</dbReference>
<organism evidence="4 5">
    <name type="scientific">Pseudomonas plecoglossicida</name>
    <dbReference type="NCBI Taxonomy" id="70775"/>
    <lineage>
        <taxon>Bacteria</taxon>
        <taxon>Pseudomonadati</taxon>
        <taxon>Pseudomonadota</taxon>
        <taxon>Gammaproteobacteria</taxon>
        <taxon>Pseudomonadales</taxon>
        <taxon>Pseudomonadaceae</taxon>
        <taxon>Pseudomonas</taxon>
    </lineage>
</organism>
<dbReference type="Proteomes" id="UP000244874">
    <property type="component" value="Unassembled WGS sequence"/>
</dbReference>
<name>A0A2R7UAQ9_PSEDL</name>
<dbReference type="EMBL" id="QANO01000193">
    <property type="protein sequence ID" value="PTU49213.1"/>
    <property type="molecule type" value="Genomic_DNA"/>
</dbReference>
<dbReference type="InterPro" id="IPR011010">
    <property type="entry name" value="DNA_brk_join_enz"/>
</dbReference>
<dbReference type="AlphaFoldDB" id="A0A2R7UAQ9"/>
<dbReference type="CDD" id="cd00799">
    <property type="entry name" value="INT_Cre_C"/>
    <property type="match status" value="1"/>
</dbReference>
<feature type="domain" description="Tyr recombinase" evidence="3">
    <location>
        <begin position="102"/>
        <end position="308"/>
    </location>
</feature>
<dbReference type="Gene3D" id="1.10.443.10">
    <property type="entry name" value="Intergrase catalytic core"/>
    <property type="match status" value="1"/>
</dbReference>
<dbReference type="SUPFAM" id="SSF47823">
    <property type="entry name" value="lambda integrase-like, N-terminal domain"/>
    <property type="match status" value="1"/>
</dbReference>
<evidence type="ECO:0000256" key="2">
    <source>
        <dbReference type="ARBA" id="ARBA00023172"/>
    </source>
</evidence>
<dbReference type="InterPro" id="IPR002104">
    <property type="entry name" value="Integrase_catalytic"/>
</dbReference>
<evidence type="ECO:0000259" key="3">
    <source>
        <dbReference type="PROSITE" id="PS51898"/>
    </source>
</evidence>
<protein>
    <recommendedName>
        <fullName evidence="3">Tyr recombinase domain-containing protein</fullName>
    </recommendedName>
</protein>
<dbReference type="Gene3D" id="1.10.150.130">
    <property type="match status" value="1"/>
</dbReference>
<proteinExistence type="predicted"/>
<dbReference type="GO" id="GO:0003677">
    <property type="term" value="F:DNA binding"/>
    <property type="evidence" value="ECO:0007669"/>
    <property type="project" value="UniProtKB-KW"/>
</dbReference>
<keyword evidence="1" id="KW-0238">DNA-binding</keyword>
<dbReference type="Pfam" id="PF00589">
    <property type="entry name" value="Phage_integrase"/>
    <property type="match status" value="1"/>
</dbReference>
<dbReference type="InterPro" id="IPR013762">
    <property type="entry name" value="Integrase-like_cat_sf"/>
</dbReference>
<sequence>MRYTGGQVSDAERYQQAARRASTARRYAQAIEHFEGEWGGLLPASSASVVRYLAAFGPQLSASTLRTHLAALAQWHQQRGFVDPTKTAQVRDTLRGIQALHPQPVKQAPALQLKVLEASIEGLSADVHSGLPALRLRAARDQALILLGFWRAFRGDELCRLQAEHVRIEAGEGMQLFLPSSKTDRDNRGRNLTMPALKRLCPVQATEQWLLLSGIEQGPLFRGIDRWGHLSEQPLNANSVSRLLRRALLRSGIEAEGYSAHSLRRGFATWASRNQWSSEALMAYVGWRDVQSAARYIDAHAPFGDWVR</sequence>
<dbReference type="GO" id="GO:0015074">
    <property type="term" value="P:DNA integration"/>
    <property type="evidence" value="ECO:0007669"/>
    <property type="project" value="InterPro"/>
</dbReference>
<gene>
    <name evidence="4" type="ORF">DBB42_26580</name>
</gene>
<accession>A0A2R7UAQ9</accession>
<dbReference type="GO" id="GO:0006310">
    <property type="term" value="P:DNA recombination"/>
    <property type="evidence" value="ECO:0007669"/>
    <property type="project" value="UniProtKB-KW"/>
</dbReference>
<evidence type="ECO:0000313" key="5">
    <source>
        <dbReference type="Proteomes" id="UP000244874"/>
    </source>
</evidence>
<dbReference type="InterPro" id="IPR052925">
    <property type="entry name" value="Phage_Integrase-like_Recomb"/>
</dbReference>
<evidence type="ECO:0000256" key="1">
    <source>
        <dbReference type="ARBA" id="ARBA00023125"/>
    </source>
</evidence>
<dbReference type="PROSITE" id="PS51898">
    <property type="entry name" value="TYR_RECOMBINASE"/>
    <property type="match status" value="1"/>
</dbReference>
<keyword evidence="2" id="KW-0233">DNA recombination</keyword>
<dbReference type="PANTHER" id="PTHR34605:SF3">
    <property type="entry name" value="P CELL-TYPE AGGLUTINATION PROTEIN MAP4-LIKE-RELATED"/>
    <property type="match status" value="1"/>
</dbReference>
<dbReference type="PANTHER" id="PTHR34605">
    <property type="entry name" value="PHAGE_INTEGRASE DOMAIN-CONTAINING PROTEIN"/>
    <property type="match status" value="1"/>
</dbReference>
<dbReference type="InterPro" id="IPR010998">
    <property type="entry name" value="Integrase_recombinase_N"/>
</dbReference>
<comment type="caution">
    <text evidence="4">The sequence shown here is derived from an EMBL/GenBank/DDBJ whole genome shotgun (WGS) entry which is preliminary data.</text>
</comment>
<evidence type="ECO:0000313" key="4">
    <source>
        <dbReference type="EMBL" id="PTU49213.1"/>
    </source>
</evidence>
<reference evidence="4 5" key="1">
    <citation type="submission" date="2018-04" db="EMBL/GenBank/DDBJ databases">
        <authorList>
            <person name="Go L.Y."/>
            <person name="Mitchell J.A."/>
        </authorList>
    </citation>
    <scope>NUCLEOTIDE SEQUENCE [LARGE SCALE GENOMIC DNA]</scope>
    <source>
        <strain evidence="4 5">KCJK7865</strain>
    </source>
</reference>